<feature type="region of interest" description="Disordered" evidence="1">
    <location>
        <begin position="240"/>
        <end position="309"/>
    </location>
</feature>
<evidence type="ECO:0000313" key="3">
    <source>
        <dbReference type="EMBL" id="PZG08231.1"/>
    </source>
</evidence>
<organism evidence="3 4">
    <name type="scientific">Nonomuraea aridisoli</name>
    <dbReference type="NCBI Taxonomy" id="2070368"/>
    <lineage>
        <taxon>Bacteria</taxon>
        <taxon>Bacillati</taxon>
        <taxon>Actinomycetota</taxon>
        <taxon>Actinomycetes</taxon>
        <taxon>Streptosporangiales</taxon>
        <taxon>Streptosporangiaceae</taxon>
        <taxon>Nonomuraea</taxon>
    </lineage>
</organism>
<sequence>APETSWAAPPPETSWAALSPDPAGSQAKPAAPPWAAPSRAWDQPAEGDDPDLRGALTTVADGMPDAHADIAATVLRRVTRRRRLRVVMWSTVSLHTVVVFAAMITVVLNSVAAGVETAFSEPRAAFDRPTPFFDYTPPPDDVPDPLPATLREPVQYAYQGFCQGAVQGGSSTDPQPCAQWRLTTVSGDEWRLEGAAAPLAISPDGHRVAYRTLAGPYVVRDLPTGVVKTISVPYNLATPEITISPNGRYSPSATATRPPRRSTSTRTAPSTTTRRASRSSRCRTTARGWSARRRTSRTSEVTRPSASSS</sequence>
<feature type="region of interest" description="Disordered" evidence="1">
    <location>
        <begin position="1"/>
        <end position="53"/>
    </location>
</feature>
<dbReference type="EMBL" id="POUD01000272">
    <property type="protein sequence ID" value="PZG08231.1"/>
    <property type="molecule type" value="Genomic_DNA"/>
</dbReference>
<evidence type="ECO:0000313" key="4">
    <source>
        <dbReference type="Proteomes" id="UP000249304"/>
    </source>
</evidence>
<feature type="compositionally biased region" description="Low complexity" evidence="1">
    <location>
        <begin position="298"/>
        <end position="309"/>
    </location>
</feature>
<keyword evidence="2" id="KW-0812">Transmembrane</keyword>
<evidence type="ECO:0000256" key="1">
    <source>
        <dbReference type="SAM" id="MobiDB-lite"/>
    </source>
</evidence>
<evidence type="ECO:0000256" key="2">
    <source>
        <dbReference type="SAM" id="Phobius"/>
    </source>
</evidence>
<name>A0A2W2DCY8_9ACTN</name>
<proteinExistence type="predicted"/>
<gene>
    <name evidence="3" type="ORF">C1J01_39380</name>
</gene>
<keyword evidence="2" id="KW-1133">Transmembrane helix</keyword>
<reference evidence="3 4" key="1">
    <citation type="submission" date="2018-01" db="EMBL/GenBank/DDBJ databases">
        <title>Draft genome sequence of Nonomuraea sp. KC333.</title>
        <authorList>
            <person name="Sahin N."/>
            <person name="Saygin H."/>
            <person name="Ay H."/>
        </authorList>
    </citation>
    <scope>NUCLEOTIDE SEQUENCE [LARGE SCALE GENOMIC DNA]</scope>
    <source>
        <strain evidence="3 4">KC333</strain>
    </source>
</reference>
<protein>
    <submittedName>
        <fullName evidence="3">Uncharacterized protein</fullName>
    </submittedName>
</protein>
<feature type="compositionally biased region" description="Low complexity" evidence="1">
    <location>
        <begin position="250"/>
        <end position="274"/>
    </location>
</feature>
<keyword evidence="2" id="KW-0472">Membrane</keyword>
<dbReference type="Proteomes" id="UP000249304">
    <property type="component" value="Unassembled WGS sequence"/>
</dbReference>
<dbReference type="AlphaFoldDB" id="A0A2W2DCY8"/>
<comment type="caution">
    <text evidence="3">The sequence shown here is derived from an EMBL/GenBank/DDBJ whole genome shotgun (WGS) entry which is preliminary data.</text>
</comment>
<accession>A0A2W2DCY8</accession>
<feature type="transmembrane region" description="Helical" evidence="2">
    <location>
        <begin position="86"/>
        <end position="108"/>
    </location>
</feature>
<dbReference type="RefSeq" id="WP_220040331.1">
    <property type="nucleotide sequence ID" value="NZ_POUD01000272.1"/>
</dbReference>
<feature type="non-terminal residue" evidence="3">
    <location>
        <position position="1"/>
    </location>
</feature>
<keyword evidence="4" id="KW-1185">Reference proteome</keyword>